<protein>
    <recommendedName>
        <fullName evidence="2">Putative glutamine amidotransferase domain-containing protein</fullName>
    </recommendedName>
</protein>
<dbReference type="PANTHER" id="PTHR37947:SF1">
    <property type="entry name" value="BLL2462 PROTEIN"/>
    <property type="match status" value="1"/>
</dbReference>
<proteinExistence type="predicted"/>
<dbReference type="SUPFAM" id="SSF52317">
    <property type="entry name" value="Class I glutamine amidotransferase-like"/>
    <property type="match status" value="1"/>
</dbReference>
<feature type="transmembrane region" description="Helical" evidence="1">
    <location>
        <begin position="37"/>
        <end position="56"/>
    </location>
</feature>
<feature type="domain" description="Putative glutamine amidotransferase" evidence="2">
    <location>
        <begin position="365"/>
        <end position="507"/>
    </location>
</feature>
<feature type="transmembrane region" description="Helical" evidence="1">
    <location>
        <begin position="664"/>
        <end position="685"/>
    </location>
</feature>
<keyword evidence="1" id="KW-0472">Membrane</keyword>
<dbReference type="Proteomes" id="UP000248925">
    <property type="component" value="Unassembled WGS sequence"/>
</dbReference>
<sequence>MTVDFSPFLPWPVLAAFAVLMLGIAAYGIWRGIRGAWIRLVAAAALLVALANPLLLQEDRDQLSTIVPVVIDRSQSQLTPERIKMTDDALAQLKDRLAQWPRIEPRFVDAKEPVDSDTPSTRLFSAMSAAIADVPPARIGGAIFLTDGQIHDIPGANQALGFNAPIHGLITGKANEFDRRIEVVRGPRFGIVNEEQQLFLRVVDDGPSPGGSATVTAKLNGDEIATLQATPGQETPFSFKVPRAGNNVLEFSVAELPGEITVANNRAVHLIEGIRQNMRVLLVSGEPHAGERAWRNLLKSDASVDLVHFTILRPPEKQDGTPINELSLIAFPTRELFVDKINDFDLIIFDRYQHRGVLPILYYDYIAQYVQNGGALLIAAGPEHAGEDSIALTPLASVLPAAPTGQMIEKPFYPRLSEEGRKHPVTRGLDGSDQEPPHWGRWFRTVDVEQPQGQTVMVGADNHPLLVLNRAGQGRVAMLLSDQGWLWSRGFEGGGPSVSLYRRIAHWLMKEPALEEEALTATASGRTLQISRQTIGDDPGNATIKYPSGKMVTVKLAQSQPGLYSADKHTDEIGLFEVSNGNLSTLVHVGAVDAPEFKAMISTTDTLKPLANKTKGLVARVASSNGGVTVPAILPVRGSVRVTDDQRMTIRLTDETVLKGINTLPLFSGFAGLAALLFAFTATWWREGR</sequence>
<dbReference type="InterPro" id="IPR029062">
    <property type="entry name" value="Class_I_gatase-like"/>
</dbReference>
<evidence type="ECO:0000256" key="1">
    <source>
        <dbReference type="SAM" id="Phobius"/>
    </source>
</evidence>
<feature type="transmembrane region" description="Helical" evidence="1">
    <location>
        <begin position="12"/>
        <end position="30"/>
    </location>
</feature>
<gene>
    <name evidence="3" type="ORF">CPY51_13215</name>
</gene>
<comment type="caution">
    <text evidence="3">The sequence shown here is derived from an EMBL/GenBank/DDBJ whole genome shotgun (WGS) entry which is preliminary data.</text>
</comment>
<keyword evidence="1" id="KW-0812">Transmembrane</keyword>
<name>A0A2W4ES34_9HYPH</name>
<dbReference type="RefSeq" id="WP_111160674.1">
    <property type="nucleotide sequence ID" value="NZ_PCDP01000035.1"/>
</dbReference>
<evidence type="ECO:0000313" key="3">
    <source>
        <dbReference type="EMBL" id="PZM13823.1"/>
    </source>
</evidence>
<keyword evidence="4" id="KW-1185">Reference proteome</keyword>
<dbReference type="OrthoDB" id="9769144at2"/>
<evidence type="ECO:0000259" key="2">
    <source>
        <dbReference type="Pfam" id="PF07090"/>
    </source>
</evidence>
<dbReference type="Pfam" id="PF07090">
    <property type="entry name" value="GATase1_like"/>
    <property type="match status" value="1"/>
</dbReference>
<dbReference type="EMBL" id="PCDP01000035">
    <property type="protein sequence ID" value="PZM13823.1"/>
    <property type="molecule type" value="Genomic_DNA"/>
</dbReference>
<dbReference type="PANTHER" id="PTHR37947">
    <property type="entry name" value="BLL2462 PROTEIN"/>
    <property type="match status" value="1"/>
</dbReference>
<dbReference type="InterPro" id="IPR010768">
    <property type="entry name" value="GATase1-like"/>
</dbReference>
<keyword evidence="1" id="KW-1133">Transmembrane helix</keyword>
<dbReference type="AlphaFoldDB" id="A0A2W4ES34"/>
<dbReference type="Gene3D" id="3.40.50.880">
    <property type="match status" value="1"/>
</dbReference>
<evidence type="ECO:0000313" key="4">
    <source>
        <dbReference type="Proteomes" id="UP000248925"/>
    </source>
</evidence>
<organism evidence="3 4">
    <name type="scientific">Rhizobium tubonense</name>
    <dbReference type="NCBI Taxonomy" id="484088"/>
    <lineage>
        <taxon>Bacteria</taxon>
        <taxon>Pseudomonadati</taxon>
        <taxon>Pseudomonadota</taxon>
        <taxon>Alphaproteobacteria</taxon>
        <taxon>Hyphomicrobiales</taxon>
        <taxon>Rhizobiaceae</taxon>
        <taxon>Rhizobium/Agrobacterium group</taxon>
        <taxon>Rhizobium</taxon>
    </lineage>
</organism>
<reference evidence="3 4" key="1">
    <citation type="journal article" date="2018" name="Sci. Rep.">
        <title>Rhizobium tumorigenes sp. nov., a novel plant tumorigenic bacterium isolated from cane gall tumors on thornless blackberry.</title>
        <authorList>
            <person name="Kuzmanovi N."/>
            <person name="Smalla K."/>
            <person name="Gronow S."/>
            <person name="PuBawska J."/>
        </authorList>
    </citation>
    <scope>NUCLEOTIDE SEQUENCE [LARGE SCALE GENOMIC DNA]</scope>
    <source>
        <strain evidence="3 4">CCBAU 85046</strain>
    </source>
</reference>
<accession>A0A2W4ES34</accession>